<evidence type="ECO:0000313" key="9">
    <source>
        <dbReference type="EMBL" id="ASP23186.1"/>
    </source>
</evidence>
<evidence type="ECO:0000259" key="7">
    <source>
        <dbReference type="Pfam" id="PF00370"/>
    </source>
</evidence>
<dbReference type="NCBIfam" id="NF003154">
    <property type="entry name" value="PRK04123.1"/>
    <property type="match status" value="1"/>
</dbReference>
<dbReference type="PANTHER" id="PTHR43435:SF4">
    <property type="entry name" value="FGGY CARBOHYDRATE KINASE DOMAIN-CONTAINING PROTEIN"/>
    <property type="match status" value="1"/>
</dbReference>
<sequence>MSIVAGADFGTLSTRVTLMDTDTGAVLASAVAPYALHRSDADPHVARQSHRDQMDALCAAIREAVAKAGIDGHAIAAFAADTTGSSVIPLDAQLQPLADYYLWCDHTAHAEAAEITTQARADGVEALDWCGGTYSTEWGYAKLLHFLRHDPDAPLATAAENCDMIAATLCGITDPAQMPRSVCAMGHKWMWGAGWGGLPPQDFLSRVDPALAGINTRITGRWGHSLQQAGTLAPEWAERTGLRAGIPLPFGAFDAHWDAIGTHCAPGDVVNVVGTSTCIIAIADPKARPVPGICGMVPDSVVPGYMGIEAGQSATGDVFDAIARRAGSDVATLCDGLMDYGPGATGLLRVPWDNGDRTVLVRPDLGGLTLGWDLHHTAADEMHSAIEGMAMHVGLIIERMQSGGARFDRVINAGGIPQKNGVLNQIYADVLGRPVHVPERSPVGVGACIFAAMIAGAFKTIAEAQDRMSPPLRVFTPRDSHAPAYQRLSALFRDTYYAFGEGRDCDMGAILPALRRFRMGKG</sequence>
<gene>
    <name evidence="9" type="ORF">ANTHELSMS3_04792</name>
</gene>
<keyword evidence="9" id="KW-0614">Plasmid</keyword>
<evidence type="ECO:0000256" key="2">
    <source>
        <dbReference type="ARBA" id="ARBA00022741"/>
    </source>
</evidence>
<evidence type="ECO:0000256" key="3">
    <source>
        <dbReference type="ARBA" id="ARBA00022777"/>
    </source>
</evidence>
<proteinExistence type="predicted"/>
<dbReference type="KEGG" id="aht:ANTHELSMS3_04792"/>
<dbReference type="RefSeq" id="WP_094037316.1">
    <property type="nucleotide sequence ID" value="NZ_CP022541.1"/>
</dbReference>
<accession>A0A222EAI4</accession>
<evidence type="ECO:0000256" key="6">
    <source>
        <dbReference type="ARBA" id="ARBA00023277"/>
    </source>
</evidence>
<dbReference type="EC" id="2.7.1.16" evidence="9"/>
<evidence type="ECO:0000256" key="1">
    <source>
        <dbReference type="ARBA" id="ARBA00022679"/>
    </source>
</evidence>
<dbReference type="EMBL" id="CP022541">
    <property type="protein sequence ID" value="ASP23186.1"/>
    <property type="molecule type" value="Genomic_DNA"/>
</dbReference>
<dbReference type="GO" id="GO:0019150">
    <property type="term" value="F:D-ribulokinase activity"/>
    <property type="evidence" value="ECO:0007669"/>
    <property type="project" value="TreeGrafter"/>
</dbReference>
<keyword evidence="2" id="KW-0547">Nucleotide-binding</keyword>
<dbReference type="Pfam" id="PF00370">
    <property type="entry name" value="FGGY_N"/>
    <property type="match status" value="1"/>
</dbReference>
<keyword evidence="3 9" id="KW-0418">Kinase</keyword>
<keyword evidence="1 9" id="KW-0808">Transferase</keyword>
<dbReference type="OrthoDB" id="9805576at2"/>
<keyword evidence="5" id="KW-0054">Arabinose catabolism</keyword>
<dbReference type="AlphaFoldDB" id="A0A222EAI4"/>
<keyword evidence="4" id="KW-0067">ATP-binding</keyword>
<evidence type="ECO:0000259" key="8">
    <source>
        <dbReference type="Pfam" id="PF02782"/>
    </source>
</evidence>
<dbReference type="GO" id="GO:0005737">
    <property type="term" value="C:cytoplasm"/>
    <property type="evidence" value="ECO:0007669"/>
    <property type="project" value="TreeGrafter"/>
</dbReference>
<dbReference type="Proteomes" id="UP000203589">
    <property type="component" value="Plasmid pSMS3-1"/>
</dbReference>
<dbReference type="InterPro" id="IPR043129">
    <property type="entry name" value="ATPase_NBD"/>
</dbReference>
<geneLocation type="plasmid" evidence="10">
    <name>psms3-1</name>
</geneLocation>
<dbReference type="InterPro" id="IPR000577">
    <property type="entry name" value="Carb_kinase_FGGY"/>
</dbReference>
<evidence type="ECO:0000313" key="10">
    <source>
        <dbReference type="Proteomes" id="UP000203589"/>
    </source>
</evidence>
<name>A0A222EAI4_9RHOB</name>
<feature type="domain" description="Carbohydrate kinase FGGY C-terminal" evidence="8">
    <location>
        <begin position="270"/>
        <end position="453"/>
    </location>
</feature>
<dbReference type="GO" id="GO:0008741">
    <property type="term" value="F:ribulokinase activity"/>
    <property type="evidence" value="ECO:0007669"/>
    <property type="project" value="UniProtKB-EC"/>
</dbReference>
<dbReference type="GO" id="GO:0005524">
    <property type="term" value="F:ATP binding"/>
    <property type="evidence" value="ECO:0007669"/>
    <property type="project" value="UniProtKB-KW"/>
</dbReference>
<dbReference type="InterPro" id="IPR005929">
    <property type="entry name" value="Ribulokinase"/>
</dbReference>
<dbReference type="SUPFAM" id="SSF53067">
    <property type="entry name" value="Actin-like ATPase domain"/>
    <property type="match status" value="2"/>
</dbReference>
<dbReference type="InterPro" id="IPR018485">
    <property type="entry name" value="FGGY_C"/>
</dbReference>
<dbReference type="CDD" id="cd07781">
    <property type="entry name" value="ASKHA_NBD_FGGY_L-RBK"/>
    <property type="match status" value="1"/>
</dbReference>
<dbReference type="PIRSF" id="PIRSF000538">
    <property type="entry name" value="GlpK"/>
    <property type="match status" value="1"/>
</dbReference>
<feature type="domain" description="Carbohydrate kinase FGGY N-terminal" evidence="7">
    <location>
        <begin position="4"/>
        <end position="152"/>
    </location>
</feature>
<keyword evidence="6" id="KW-0119">Carbohydrate metabolism</keyword>
<dbReference type="Pfam" id="PF02782">
    <property type="entry name" value="FGGY_C"/>
    <property type="match status" value="1"/>
</dbReference>
<dbReference type="PANTHER" id="PTHR43435">
    <property type="entry name" value="RIBULOKINASE"/>
    <property type="match status" value="1"/>
</dbReference>
<dbReference type="InterPro" id="IPR018484">
    <property type="entry name" value="FGGY_N"/>
</dbReference>
<keyword evidence="10" id="KW-1185">Reference proteome</keyword>
<protein>
    <submittedName>
        <fullName evidence="9">Ribulokinase</fullName>
        <ecNumber evidence="9">2.7.1.16</ecNumber>
    </submittedName>
</protein>
<evidence type="ECO:0000256" key="4">
    <source>
        <dbReference type="ARBA" id="ARBA00022840"/>
    </source>
</evidence>
<dbReference type="Gene3D" id="3.30.420.40">
    <property type="match status" value="2"/>
</dbReference>
<reference evidence="9 10" key="1">
    <citation type="submission" date="2017-07" db="EMBL/GenBank/DDBJ databases">
        <title>Genome Sequence of Antarctobacter heliothermus Strain SMS3 Isolated from a culture of the Diatom Skeletonema marinoi.</title>
        <authorList>
            <person name="Topel M."/>
            <person name="Pinder M.I.M."/>
            <person name="Johansson O.N."/>
            <person name="Kourtchenko O."/>
            <person name="Godhe A."/>
            <person name="Clarke A.K."/>
        </authorList>
    </citation>
    <scope>NUCLEOTIDE SEQUENCE [LARGE SCALE GENOMIC DNA]</scope>
    <source>
        <strain evidence="9 10">SMS3</strain>
        <plasmid evidence="10">Plasmid psms3-1</plasmid>
    </source>
</reference>
<dbReference type="GO" id="GO:0019569">
    <property type="term" value="P:L-arabinose catabolic process to D-xylulose 5-phosphate"/>
    <property type="evidence" value="ECO:0007669"/>
    <property type="project" value="InterPro"/>
</dbReference>
<organism evidence="9 10">
    <name type="scientific">Antarctobacter heliothermus</name>
    <dbReference type="NCBI Taxonomy" id="74033"/>
    <lineage>
        <taxon>Bacteria</taxon>
        <taxon>Pseudomonadati</taxon>
        <taxon>Pseudomonadota</taxon>
        <taxon>Alphaproteobacteria</taxon>
        <taxon>Rhodobacterales</taxon>
        <taxon>Roseobacteraceae</taxon>
        <taxon>Antarctobacter</taxon>
    </lineage>
</organism>
<evidence type="ECO:0000256" key="5">
    <source>
        <dbReference type="ARBA" id="ARBA00022935"/>
    </source>
</evidence>